<feature type="domain" description="Major facilitator superfamily (MFS) profile" evidence="7">
    <location>
        <begin position="13"/>
        <end position="388"/>
    </location>
</feature>
<evidence type="ECO:0000313" key="9">
    <source>
        <dbReference type="Proteomes" id="UP000266206"/>
    </source>
</evidence>
<keyword evidence="5 6" id="KW-0472">Membrane</keyword>
<name>A0A3A1YS92_9BURK</name>
<evidence type="ECO:0000256" key="5">
    <source>
        <dbReference type="ARBA" id="ARBA00023136"/>
    </source>
</evidence>
<dbReference type="RefSeq" id="WP_119516476.1">
    <property type="nucleotide sequence ID" value="NZ_NQYH01000009.1"/>
</dbReference>
<evidence type="ECO:0000313" key="8">
    <source>
        <dbReference type="EMBL" id="RIY40381.1"/>
    </source>
</evidence>
<feature type="transmembrane region" description="Helical" evidence="6">
    <location>
        <begin position="137"/>
        <end position="156"/>
    </location>
</feature>
<keyword evidence="3 6" id="KW-0812">Transmembrane</keyword>
<feature type="transmembrane region" description="Helical" evidence="6">
    <location>
        <begin position="12"/>
        <end position="34"/>
    </location>
</feature>
<feature type="transmembrane region" description="Helical" evidence="6">
    <location>
        <begin position="339"/>
        <end position="361"/>
    </location>
</feature>
<dbReference type="PROSITE" id="PS50850">
    <property type="entry name" value="MFS"/>
    <property type="match status" value="1"/>
</dbReference>
<feature type="transmembrane region" description="Helical" evidence="6">
    <location>
        <begin position="274"/>
        <end position="293"/>
    </location>
</feature>
<feature type="transmembrane region" description="Helical" evidence="6">
    <location>
        <begin position="299"/>
        <end position="318"/>
    </location>
</feature>
<dbReference type="PANTHER" id="PTHR43124:SF10">
    <property type="entry name" value="PURINE EFFLUX PUMP PBUE"/>
    <property type="match status" value="1"/>
</dbReference>
<dbReference type="InterPro" id="IPR011701">
    <property type="entry name" value="MFS"/>
</dbReference>
<feature type="transmembrane region" description="Helical" evidence="6">
    <location>
        <begin position="79"/>
        <end position="98"/>
    </location>
</feature>
<protein>
    <recommendedName>
        <fullName evidence="7">Major facilitator superfamily (MFS) profile domain-containing protein</fullName>
    </recommendedName>
</protein>
<dbReference type="OrthoDB" id="7029536at2"/>
<dbReference type="InterPro" id="IPR036259">
    <property type="entry name" value="MFS_trans_sf"/>
</dbReference>
<sequence>MKLPGLQSDVARSVAILALGTFAVGTDAFILSAFLPEMAAELGVSVAHAGYAVTVFAASYAVLSPILATLTVRFERRKLLISAIVALVLTDIAAALAASFEMLLVSRIFAAAAAASFTPNAAAMAASLAPLESRGRALSVVVGGMTIATAIGVPLGNLASNALSWRGALFMVAAVGVLAAIGIFFRLPPMPGGAAVPLKRRLALLKDRKIMLILPVTVLGVAACYVPYAFVLVVLDDLGISASHMSIMLLLYGIGAVVGNIVCGAAVDRWDPRTVLLWAFAFMALGFALMLLIGNSTGVALYFMVGFLMVLWGGTSWCQAPPQQARLIDVAPSHGPMVVSLNSSAIYVGIALGTTLGSATIDISTTANLVAALFMSVLVWLCVKFLRP</sequence>
<proteinExistence type="predicted"/>
<dbReference type="Proteomes" id="UP000266206">
    <property type="component" value="Unassembled WGS sequence"/>
</dbReference>
<feature type="transmembrane region" description="Helical" evidence="6">
    <location>
        <begin position="367"/>
        <end position="386"/>
    </location>
</feature>
<gene>
    <name evidence="8" type="ORF">CJP73_10985</name>
</gene>
<comment type="caution">
    <text evidence="8">The sequence shown here is derived from an EMBL/GenBank/DDBJ whole genome shotgun (WGS) entry which is preliminary data.</text>
</comment>
<dbReference type="GO" id="GO:0005886">
    <property type="term" value="C:plasma membrane"/>
    <property type="evidence" value="ECO:0007669"/>
    <property type="project" value="UniProtKB-SubCell"/>
</dbReference>
<evidence type="ECO:0000259" key="7">
    <source>
        <dbReference type="PROSITE" id="PS50850"/>
    </source>
</evidence>
<keyword evidence="4 6" id="KW-1133">Transmembrane helix</keyword>
<accession>A0A3A1YS92</accession>
<evidence type="ECO:0000256" key="6">
    <source>
        <dbReference type="SAM" id="Phobius"/>
    </source>
</evidence>
<organism evidence="8 9">
    <name type="scientific">Neopusillimonas maritima</name>
    <dbReference type="NCBI Taxonomy" id="2026239"/>
    <lineage>
        <taxon>Bacteria</taxon>
        <taxon>Pseudomonadati</taxon>
        <taxon>Pseudomonadota</taxon>
        <taxon>Betaproteobacteria</taxon>
        <taxon>Burkholderiales</taxon>
        <taxon>Alcaligenaceae</taxon>
        <taxon>Neopusillimonas</taxon>
    </lineage>
</organism>
<reference evidence="8 9" key="1">
    <citation type="submission" date="2017-08" db="EMBL/GenBank/DDBJ databases">
        <title>Pusillimonas indicus sp. nov., a member of the family Alcaligenaceae isolated from surface seawater.</title>
        <authorList>
            <person name="Li J."/>
        </authorList>
    </citation>
    <scope>NUCLEOTIDE SEQUENCE [LARGE SCALE GENOMIC DNA]</scope>
    <source>
        <strain evidence="8 9">L52-1-41</strain>
    </source>
</reference>
<dbReference type="InterPro" id="IPR020846">
    <property type="entry name" value="MFS_dom"/>
</dbReference>
<feature type="transmembrane region" description="Helical" evidence="6">
    <location>
        <begin position="46"/>
        <end position="67"/>
    </location>
</feature>
<evidence type="ECO:0000256" key="2">
    <source>
        <dbReference type="ARBA" id="ARBA00022475"/>
    </source>
</evidence>
<dbReference type="PANTHER" id="PTHR43124">
    <property type="entry name" value="PURINE EFFLUX PUMP PBUE"/>
    <property type="match status" value="1"/>
</dbReference>
<dbReference type="EMBL" id="NQYH01000009">
    <property type="protein sequence ID" value="RIY40381.1"/>
    <property type="molecule type" value="Genomic_DNA"/>
</dbReference>
<evidence type="ECO:0000256" key="4">
    <source>
        <dbReference type="ARBA" id="ARBA00022989"/>
    </source>
</evidence>
<dbReference type="GO" id="GO:0022857">
    <property type="term" value="F:transmembrane transporter activity"/>
    <property type="evidence" value="ECO:0007669"/>
    <property type="project" value="InterPro"/>
</dbReference>
<feature type="transmembrane region" description="Helical" evidence="6">
    <location>
        <begin position="104"/>
        <end position="125"/>
    </location>
</feature>
<evidence type="ECO:0000256" key="1">
    <source>
        <dbReference type="ARBA" id="ARBA00004651"/>
    </source>
</evidence>
<keyword evidence="2" id="KW-1003">Cell membrane</keyword>
<dbReference type="SUPFAM" id="SSF103473">
    <property type="entry name" value="MFS general substrate transporter"/>
    <property type="match status" value="1"/>
</dbReference>
<dbReference type="Pfam" id="PF07690">
    <property type="entry name" value="MFS_1"/>
    <property type="match status" value="2"/>
</dbReference>
<dbReference type="Gene3D" id="1.20.1250.20">
    <property type="entry name" value="MFS general substrate transporter like domains"/>
    <property type="match status" value="2"/>
</dbReference>
<dbReference type="CDD" id="cd17324">
    <property type="entry name" value="MFS_NepI_like"/>
    <property type="match status" value="1"/>
</dbReference>
<comment type="subcellular location">
    <subcellularLocation>
        <location evidence="1">Cell membrane</location>
        <topology evidence="1">Multi-pass membrane protein</topology>
    </subcellularLocation>
</comment>
<evidence type="ECO:0000256" key="3">
    <source>
        <dbReference type="ARBA" id="ARBA00022692"/>
    </source>
</evidence>
<dbReference type="InterPro" id="IPR050189">
    <property type="entry name" value="MFS_Efflux_Transporters"/>
</dbReference>
<dbReference type="AlphaFoldDB" id="A0A3A1YS92"/>
<feature type="transmembrane region" description="Helical" evidence="6">
    <location>
        <begin position="168"/>
        <end position="189"/>
    </location>
</feature>
<feature type="transmembrane region" description="Helical" evidence="6">
    <location>
        <begin position="247"/>
        <end position="267"/>
    </location>
</feature>
<feature type="transmembrane region" description="Helical" evidence="6">
    <location>
        <begin position="210"/>
        <end position="235"/>
    </location>
</feature>